<gene>
    <name evidence="2" type="ORF">SAMN05660464_3479</name>
</gene>
<name>A0A1I5R554_9ACTN</name>
<protein>
    <submittedName>
        <fullName evidence="2">Uncharacterized protein</fullName>
    </submittedName>
</protein>
<feature type="compositionally biased region" description="Pro residues" evidence="1">
    <location>
        <begin position="68"/>
        <end position="77"/>
    </location>
</feature>
<dbReference type="AlphaFoldDB" id="A0A1I5R554"/>
<evidence type="ECO:0000256" key="1">
    <source>
        <dbReference type="SAM" id="MobiDB-lite"/>
    </source>
</evidence>
<keyword evidence="3" id="KW-1185">Reference proteome</keyword>
<feature type="compositionally biased region" description="Low complexity" evidence="1">
    <location>
        <begin position="53"/>
        <end position="67"/>
    </location>
</feature>
<evidence type="ECO:0000313" key="2">
    <source>
        <dbReference type="EMBL" id="SFP53467.1"/>
    </source>
</evidence>
<feature type="region of interest" description="Disordered" evidence="1">
    <location>
        <begin position="1"/>
        <end position="83"/>
    </location>
</feature>
<accession>A0A1I5R554</accession>
<sequence length="187" mass="18724">MTHPGQPGTPPQPTGGPQPGPQTPGQPAPWGPPAPQGQPFGAPQGQPFGGAPGPAFGAPGPGSDAPGPFGPGRPGPAPRGAGKGRRIGGIVAAVAVAGGIAAFRLVDFGAPEVGDCIQQQGTDSVETVDCDSSEAQFRVVGTEADEVTEDEFYDTSYTPCTEFETAVQALWRGGESGDGTVYCVELV</sequence>
<dbReference type="OrthoDB" id="5197296at2"/>
<proteinExistence type="predicted"/>
<feature type="compositionally biased region" description="Pro residues" evidence="1">
    <location>
        <begin position="7"/>
        <end position="36"/>
    </location>
</feature>
<feature type="compositionally biased region" description="Low complexity" evidence="1">
    <location>
        <begin position="37"/>
        <end position="46"/>
    </location>
</feature>
<organism evidence="2 3">
    <name type="scientific">Geodermatophilus dictyosporus</name>
    <dbReference type="NCBI Taxonomy" id="1523247"/>
    <lineage>
        <taxon>Bacteria</taxon>
        <taxon>Bacillati</taxon>
        <taxon>Actinomycetota</taxon>
        <taxon>Actinomycetes</taxon>
        <taxon>Geodermatophilales</taxon>
        <taxon>Geodermatophilaceae</taxon>
        <taxon>Geodermatophilus</taxon>
    </lineage>
</organism>
<dbReference type="EMBL" id="FOWQ01000005">
    <property type="protein sequence ID" value="SFP53467.1"/>
    <property type="molecule type" value="Genomic_DNA"/>
</dbReference>
<dbReference type="RefSeq" id="WP_091111728.1">
    <property type="nucleotide sequence ID" value="NZ_FOWQ01000005.1"/>
</dbReference>
<evidence type="ECO:0000313" key="3">
    <source>
        <dbReference type="Proteomes" id="UP000198857"/>
    </source>
</evidence>
<reference evidence="3" key="1">
    <citation type="submission" date="2016-10" db="EMBL/GenBank/DDBJ databases">
        <authorList>
            <person name="Varghese N."/>
            <person name="Submissions S."/>
        </authorList>
    </citation>
    <scope>NUCLEOTIDE SEQUENCE [LARGE SCALE GENOMIC DNA]</scope>
    <source>
        <strain evidence="3">DSM 44208</strain>
    </source>
</reference>
<dbReference type="Proteomes" id="UP000198857">
    <property type="component" value="Unassembled WGS sequence"/>
</dbReference>
<dbReference type="STRING" id="1523247.SAMN05660464_3479"/>